<sequence length="67" mass="7982">MKNFRVEFHFDHDKPVSFFIEDERTEATVLHKIFGNDSDHFVFKENNVLYRIQLGKVTHVTVTEAQE</sequence>
<gene>
    <name evidence="1" type="ORF">D3H55_14695</name>
</gene>
<organism evidence="1 2">
    <name type="scientific">Bacillus salacetis</name>
    <dbReference type="NCBI Taxonomy" id="2315464"/>
    <lineage>
        <taxon>Bacteria</taxon>
        <taxon>Bacillati</taxon>
        <taxon>Bacillota</taxon>
        <taxon>Bacilli</taxon>
        <taxon>Bacillales</taxon>
        <taxon>Bacillaceae</taxon>
        <taxon>Bacillus</taxon>
    </lineage>
</organism>
<evidence type="ECO:0000313" key="2">
    <source>
        <dbReference type="Proteomes" id="UP000265801"/>
    </source>
</evidence>
<dbReference type="OrthoDB" id="2892478at2"/>
<reference evidence="1 2" key="1">
    <citation type="submission" date="2018-09" db="EMBL/GenBank/DDBJ databases">
        <title>Bacillus saliacetes sp. nov., isolated from Thai shrimp paste (Ka-pi).</title>
        <authorList>
            <person name="Daroonpunt R."/>
            <person name="Tanasupawat S."/>
            <person name="Yiamsombut S."/>
        </authorList>
    </citation>
    <scope>NUCLEOTIDE SEQUENCE [LARGE SCALE GENOMIC DNA]</scope>
    <source>
        <strain evidence="1 2">SKP7-4</strain>
    </source>
</reference>
<proteinExistence type="predicted"/>
<protein>
    <submittedName>
        <fullName evidence="1">Uncharacterized protein</fullName>
    </submittedName>
</protein>
<dbReference type="EMBL" id="QXIR01000020">
    <property type="protein sequence ID" value="RIW31867.1"/>
    <property type="molecule type" value="Genomic_DNA"/>
</dbReference>
<dbReference type="AlphaFoldDB" id="A0A3A1QUN5"/>
<accession>A0A3A1QUN5</accession>
<comment type="caution">
    <text evidence="1">The sequence shown here is derived from an EMBL/GenBank/DDBJ whole genome shotgun (WGS) entry which is preliminary data.</text>
</comment>
<dbReference type="Proteomes" id="UP000265801">
    <property type="component" value="Unassembled WGS sequence"/>
</dbReference>
<keyword evidence="2" id="KW-1185">Reference proteome</keyword>
<dbReference type="RefSeq" id="WP_119547944.1">
    <property type="nucleotide sequence ID" value="NZ_QXIR01000020.1"/>
</dbReference>
<name>A0A3A1QUN5_9BACI</name>
<evidence type="ECO:0000313" key="1">
    <source>
        <dbReference type="EMBL" id="RIW31867.1"/>
    </source>
</evidence>